<keyword evidence="4" id="KW-1133">Transmembrane helix</keyword>
<evidence type="ECO:0000256" key="2">
    <source>
        <dbReference type="ARBA" id="ARBA00009477"/>
    </source>
</evidence>
<dbReference type="NCBIfam" id="TIGR01730">
    <property type="entry name" value="RND_mfp"/>
    <property type="match status" value="1"/>
</dbReference>
<dbReference type="Proteomes" id="UP000236738">
    <property type="component" value="Unassembled WGS sequence"/>
</dbReference>
<dbReference type="Gene3D" id="2.40.420.20">
    <property type="match status" value="1"/>
</dbReference>
<evidence type="ECO:0000256" key="1">
    <source>
        <dbReference type="ARBA" id="ARBA00004196"/>
    </source>
</evidence>
<dbReference type="AlphaFoldDB" id="A0A1H6AZ30"/>
<sequence length="368" mass="40172">MTLKDNKNLHMKKARPIIYSALAIILVIAGAYTLMKNKEKNKEQTAIVAQTNDAIMVNSAVVKYEHIATDYSSNGTFAPFQELSFPSEISGRIVKVFVDEGSYVRVGQTLATIKKDQLEVDNSTARANYQNAIIDNQRYENAFKTGGVTKQQLDNSRLQLKNAKAQLEQSNIRVGDTNVKATINGVVNVRYIEPGSVVAPGTRMFDIVNVSSLKLKVTVNESQVANLRLGETVEVKASVFPEDTFQGKITFIAPLADASLSFPVEIQIENNSQNKLRAGMYGTAVFSSKDKGISHAILVAPKEAFVDGVSSGQVFVINKDNTVTLTKVTTGRVFGDQIEIIDGLKPDQKIVTTGQINLVNGDKIQIAK</sequence>
<evidence type="ECO:0000313" key="8">
    <source>
        <dbReference type="EMBL" id="SEG53879.1"/>
    </source>
</evidence>
<dbReference type="Pfam" id="PF25954">
    <property type="entry name" value="Beta-barrel_RND_2"/>
    <property type="match status" value="1"/>
</dbReference>
<feature type="domain" description="Multidrug resistance protein MdtA-like C-terminal permuted SH3" evidence="7">
    <location>
        <begin position="298"/>
        <end position="354"/>
    </location>
</feature>
<dbReference type="GO" id="GO:1990281">
    <property type="term" value="C:efflux pump complex"/>
    <property type="evidence" value="ECO:0007669"/>
    <property type="project" value="TreeGrafter"/>
</dbReference>
<dbReference type="InterPro" id="IPR006143">
    <property type="entry name" value="RND_pump_MFP"/>
</dbReference>
<dbReference type="EMBL" id="FNUS01000007">
    <property type="protein sequence ID" value="SEG53879.1"/>
    <property type="molecule type" value="Genomic_DNA"/>
</dbReference>
<keyword evidence="4" id="KW-0472">Membrane</keyword>
<name>A0A1H6AZ30_9FLAO</name>
<proteinExistence type="inferred from homology"/>
<evidence type="ECO:0000259" key="6">
    <source>
        <dbReference type="Pfam" id="PF25954"/>
    </source>
</evidence>
<dbReference type="SUPFAM" id="SSF111369">
    <property type="entry name" value="HlyD-like secretion proteins"/>
    <property type="match status" value="1"/>
</dbReference>
<dbReference type="InterPro" id="IPR058792">
    <property type="entry name" value="Beta-barrel_RND_2"/>
</dbReference>
<gene>
    <name evidence="8" type="ORF">SAMN05421847_2615</name>
</gene>
<dbReference type="GO" id="GO:0015562">
    <property type="term" value="F:efflux transmembrane transporter activity"/>
    <property type="evidence" value="ECO:0007669"/>
    <property type="project" value="TreeGrafter"/>
</dbReference>
<dbReference type="InterPro" id="IPR058625">
    <property type="entry name" value="MdtA-like_BSH"/>
</dbReference>
<comment type="similarity">
    <text evidence="2">Belongs to the membrane fusion protein (MFP) (TC 8.A.1) family.</text>
</comment>
<evidence type="ECO:0000259" key="5">
    <source>
        <dbReference type="Pfam" id="PF25917"/>
    </source>
</evidence>
<feature type="transmembrane region" description="Helical" evidence="4">
    <location>
        <begin position="17"/>
        <end position="35"/>
    </location>
</feature>
<comment type="subcellular location">
    <subcellularLocation>
        <location evidence="1">Cell envelope</location>
    </subcellularLocation>
</comment>
<dbReference type="Gene3D" id="2.40.50.100">
    <property type="match status" value="1"/>
</dbReference>
<evidence type="ECO:0000256" key="4">
    <source>
        <dbReference type="SAM" id="Phobius"/>
    </source>
</evidence>
<evidence type="ECO:0000256" key="3">
    <source>
        <dbReference type="ARBA" id="ARBA00022448"/>
    </source>
</evidence>
<dbReference type="InterPro" id="IPR058627">
    <property type="entry name" value="MdtA-like_C"/>
</dbReference>
<feature type="domain" description="CusB-like beta-barrel" evidence="6">
    <location>
        <begin position="215"/>
        <end position="288"/>
    </location>
</feature>
<feature type="domain" description="Multidrug resistance protein MdtA-like barrel-sandwich hybrid" evidence="5">
    <location>
        <begin position="87"/>
        <end position="208"/>
    </location>
</feature>
<evidence type="ECO:0000259" key="7">
    <source>
        <dbReference type="Pfam" id="PF25967"/>
    </source>
</evidence>
<dbReference type="Gene3D" id="2.40.30.170">
    <property type="match status" value="1"/>
</dbReference>
<evidence type="ECO:0000313" key="9">
    <source>
        <dbReference type="Proteomes" id="UP000236738"/>
    </source>
</evidence>
<organism evidence="8 9">
    <name type="scientific">Halpernia humi</name>
    <dbReference type="NCBI Taxonomy" id="493375"/>
    <lineage>
        <taxon>Bacteria</taxon>
        <taxon>Pseudomonadati</taxon>
        <taxon>Bacteroidota</taxon>
        <taxon>Flavobacteriia</taxon>
        <taxon>Flavobacteriales</taxon>
        <taxon>Weeksellaceae</taxon>
        <taxon>Chryseobacterium group</taxon>
        <taxon>Halpernia</taxon>
    </lineage>
</organism>
<keyword evidence="9" id="KW-1185">Reference proteome</keyword>
<protein>
    <submittedName>
        <fullName evidence="8">RND family efflux transporter, MFP subunit</fullName>
    </submittedName>
</protein>
<dbReference type="Pfam" id="PF25917">
    <property type="entry name" value="BSH_RND"/>
    <property type="match status" value="1"/>
</dbReference>
<dbReference type="Gene3D" id="1.10.287.470">
    <property type="entry name" value="Helix hairpin bin"/>
    <property type="match status" value="1"/>
</dbReference>
<dbReference type="PANTHER" id="PTHR30469">
    <property type="entry name" value="MULTIDRUG RESISTANCE PROTEIN MDTA"/>
    <property type="match status" value="1"/>
</dbReference>
<keyword evidence="3" id="KW-0813">Transport</keyword>
<dbReference type="Pfam" id="PF25967">
    <property type="entry name" value="RND-MFP_C"/>
    <property type="match status" value="1"/>
</dbReference>
<accession>A0A1H6AZ30</accession>
<keyword evidence="4" id="KW-0812">Transmembrane</keyword>
<reference evidence="9" key="1">
    <citation type="submission" date="2016-10" db="EMBL/GenBank/DDBJ databases">
        <authorList>
            <person name="Varghese N."/>
            <person name="Submissions S."/>
        </authorList>
    </citation>
    <scope>NUCLEOTIDE SEQUENCE [LARGE SCALE GENOMIC DNA]</scope>
    <source>
        <strain evidence="9">DSM 21580</strain>
    </source>
</reference>